<dbReference type="InterPro" id="IPR036188">
    <property type="entry name" value="FAD/NAD-bd_sf"/>
</dbReference>
<protein>
    <recommendedName>
        <fullName evidence="1">RsdA/BaiN/AoA(So)-like Rossmann fold-like domain-containing protein</fullName>
    </recommendedName>
</protein>
<dbReference type="EMBL" id="CABVIH010000015">
    <property type="protein sequence ID" value="VVP10550.1"/>
    <property type="molecule type" value="Genomic_DNA"/>
</dbReference>
<accession>A0A5E7L8V9</accession>
<evidence type="ECO:0000313" key="3">
    <source>
        <dbReference type="Proteomes" id="UP000375525"/>
    </source>
</evidence>
<evidence type="ECO:0000259" key="1">
    <source>
        <dbReference type="Pfam" id="PF03486"/>
    </source>
</evidence>
<feature type="domain" description="RsdA/BaiN/AoA(So)-like Rossmann fold-like" evidence="1">
    <location>
        <begin position="7"/>
        <end position="67"/>
    </location>
</feature>
<dbReference type="InterPro" id="IPR004792">
    <property type="entry name" value="BaiN-like"/>
</dbReference>
<name>A0A5E7L8V9_PSEFL</name>
<reference evidence="2 3" key="1">
    <citation type="submission" date="2019-09" db="EMBL/GenBank/DDBJ databases">
        <authorList>
            <person name="Chandra G."/>
            <person name="Truman W A."/>
        </authorList>
    </citation>
    <scope>NUCLEOTIDE SEQUENCE [LARGE SCALE GENOMIC DNA]</scope>
    <source>
        <strain evidence="2">PS880</strain>
    </source>
</reference>
<dbReference type="InterPro" id="IPR057661">
    <property type="entry name" value="RsdA/BaiN/AoA(So)_Rossmann"/>
</dbReference>
<dbReference type="PANTHER" id="PTHR42887">
    <property type="entry name" value="OS12G0638800 PROTEIN"/>
    <property type="match status" value="1"/>
</dbReference>
<proteinExistence type="predicted"/>
<gene>
    <name evidence="2" type="ORF">PS880_03294</name>
</gene>
<dbReference type="Proteomes" id="UP000375525">
    <property type="component" value="Unassembled WGS sequence"/>
</dbReference>
<organism evidence="2 3">
    <name type="scientific">Pseudomonas fluorescens</name>
    <dbReference type="NCBI Taxonomy" id="294"/>
    <lineage>
        <taxon>Bacteria</taxon>
        <taxon>Pseudomonadati</taxon>
        <taxon>Pseudomonadota</taxon>
        <taxon>Gammaproteobacteria</taxon>
        <taxon>Pseudomonadales</taxon>
        <taxon>Pseudomonadaceae</taxon>
        <taxon>Pseudomonas</taxon>
    </lineage>
</organism>
<dbReference type="Gene3D" id="3.50.50.60">
    <property type="entry name" value="FAD/NAD(P)-binding domain"/>
    <property type="match status" value="1"/>
</dbReference>
<dbReference type="PANTHER" id="PTHR42887:SF2">
    <property type="entry name" value="OS12G0638800 PROTEIN"/>
    <property type="match status" value="1"/>
</dbReference>
<dbReference type="AlphaFoldDB" id="A0A5E7L8V9"/>
<dbReference type="Pfam" id="PF03486">
    <property type="entry name" value="HI0933_like"/>
    <property type="match status" value="1"/>
</dbReference>
<evidence type="ECO:0000313" key="2">
    <source>
        <dbReference type="EMBL" id="VVP10550.1"/>
    </source>
</evidence>
<sequence length="69" mass="7318">MVPAGTEGYRTAEVTLGGVDTNEVSSKTMESLKSPGLYFIGEVLDVTGHLGGFNFQWAWASGYAAAQFV</sequence>
<dbReference type="SUPFAM" id="SSF51905">
    <property type="entry name" value="FAD/NAD(P)-binding domain"/>
    <property type="match status" value="1"/>
</dbReference>